<reference evidence="5 6" key="1">
    <citation type="submission" date="2023-05" db="EMBL/GenBank/DDBJ databases">
        <title>Rombocin, a short stable natural nisin variant, displays selective antimicrobial activity against Listeria monocytogenes and employs dual mode of action to kill target bacterial strains.</title>
        <authorList>
            <person name="Wambui J."/>
            <person name="Stephan R."/>
            <person name="Kuipers O.P."/>
        </authorList>
    </citation>
    <scope>NUCLEOTIDE SEQUENCE [LARGE SCALE GENOMIC DNA]</scope>
    <source>
        <strain evidence="5 6">RC002</strain>
    </source>
</reference>
<dbReference type="Gene3D" id="3.30.70.20">
    <property type="match status" value="1"/>
</dbReference>
<keyword evidence="6" id="KW-1185">Reference proteome</keyword>
<dbReference type="InterPro" id="IPR017896">
    <property type="entry name" value="4Fe4S_Fe-S-bd"/>
</dbReference>
<dbReference type="Proteomes" id="UP001301012">
    <property type="component" value="Unassembled WGS sequence"/>
</dbReference>
<accession>A0ABT7EDI8</accession>
<comment type="caution">
    <text evidence="5">The sequence shown here is derived from an EMBL/GenBank/DDBJ whole genome shotgun (WGS) entry which is preliminary data.</text>
</comment>
<keyword evidence="3" id="KW-0411">Iron-sulfur</keyword>
<dbReference type="PROSITE" id="PS51379">
    <property type="entry name" value="4FE4S_FER_2"/>
    <property type="match status" value="2"/>
</dbReference>
<evidence type="ECO:0000256" key="1">
    <source>
        <dbReference type="ARBA" id="ARBA00022723"/>
    </source>
</evidence>
<evidence type="ECO:0000256" key="2">
    <source>
        <dbReference type="ARBA" id="ARBA00023004"/>
    </source>
</evidence>
<feature type="domain" description="4Fe-4S ferredoxin-type" evidence="4">
    <location>
        <begin position="3"/>
        <end position="31"/>
    </location>
</feature>
<evidence type="ECO:0000313" key="5">
    <source>
        <dbReference type="EMBL" id="MDK2565002.1"/>
    </source>
</evidence>
<dbReference type="PANTHER" id="PTHR43122">
    <property type="entry name" value="FERREDOXIN SUBUNIT OF PYRUVATE:FLAVODOXIN OXIDOREDUCTASE-RELATED"/>
    <property type="match status" value="1"/>
</dbReference>
<feature type="domain" description="4Fe-4S ferredoxin-type" evidence="4">
    <location>
        <begin position="32"/>
        <end position="62"/>
    </location>
</feature>
<sequence length="63" mass="7272">MKKTVVIESAWCKKCGICVEYCPVKILELNEDTVYIKDSEKCISCGKCEQRCPDYAIYLQKTE</sequence>
<evidence type="ECO:0000259" key="4">
    <source>
        <dbReference type="PROSITE" id="PS51379"/>
    </source>
</evidence>
<keyword evidence="1" id="KW-0479">Metal-binding</keyword>
<dbReference type="InterPro" id="IPR017900">
    <property type="entry name" value="4Fe4S_Fe_S_CS"/>
</dbReference>
<name>A0ABT7EDI8_9FIRM</name>
<dbReference type="RefSeq" id="WP_026900933.1">
    <property type="nucleotide sequence ID" value="NZ_JASKYM010000014.1"/>
</dbReference>
<dbReference type="SUPFAM" id="SSF54862">
    <property type="entry name" value="4Fe-4S ferredoxins"/>
    <property type="match status" value="1"/>
</dbReference>
<dbReference type="Pfam" id="PF12838">
    <property type="entry name" value="Fer4_7"/>
    <property type="match status" value="1"/>
</dbReference>
<proteinExistence type="predicted"/>
<gene>
    <name evidence="5" type="ORF">QOZ84_15820</name>
</gene>
<dbReference type="PANTHER" id="PTHR43122:SF1">
    <property type="entry name" value="IRON-SULFUR-BINDING PROTEIN"/>
    <property type="match status" value="1"/>
</dbReference>
<protein>
    <submittedName>
        <fullName evidence="5">4Fe-4S binding protein</fullName>
    </submittedName>
</protein>
<evidence type="ECO:0000256" key="3">
    <source>
        <dbReference type="ARBA" id="ARBA00023014"/>
    </source>
</evidence>
<keyword evidence="2" id="KW-0408">Iron</keyword>
<evidence type="ECO:0000313" key="6">
    <source>
        <dbReference type="Proteomes" id="UP001301012"/>
    </source>
</evidence>
<dbReference type="PROSITE" id="PS00198">
    <property type="entry name" value="4FE4S_FER_1"/>
    <property type="match status" value="1"/>
</dbReference>
<dbReference type="EMBL" id="JASKYM010000014">
    <property type="protein sequence ID" value="MDK2565002.1"/>
    <property type="molecule type" value="Genomic_DNA"/>
</dbReference>
<organism evidence="5 6">
    <name type="scientific">Romboutsia sedimentorum</name>
    <dbReference type="NCBI Taxonomy" id="1368474"/>
    <lineage>
        <taxon>Bacteria</taxon>
        <taxon>Bacillati</taxon>
        <taxon>Bacillota</taxon>
        <taxon>Clostridia</taxon>
        <taxon>Peptostreptococcales</taxon>
        <taxon>Peptostreptococcaceae</taxon>
        <taxon>Romboutsia</taxon>
    </lineage>
</organism>